<protein>
    <submittedName>
        <fullName evidence="1">12264_t:CDS:1</fullName>
    </submittedName>
</protein>
<evidence type="ECO:0000313" key="1">
    <source>
        <dbReference type="EMBL" id="CAG8469019.1"/>
    </source>
</evidence>
<proteinExistence type="predicted"/>
<gene>
    <name evidence="1" type="ORF">ACOLOM_LOCUS1506</name>
</gene>
<accession>A0ACA9KEP9</accession>
<sequence>MSNFNRLNPPVNINGTRGVPSTRPPPPVDDGAPKMTKRTCARCKESNKCIKLLYSRIGRIEDLVNSLAVSTKTKADVKDPQSTSASGIPQILVSQPQGESNLPHYDAGRNDFSDFSLDDIQHFIIAFTNSIVSANVQRDSNPSINDRYFSAQN</sequence>
<name>A0ACA9KEP9_9GLOM</name>
<evidence type="ECO:0000313" key="2">
    <source>
        <dbReference type="Proteomes" id="UP000789525"/>
    </source>
</evidence>
<dbReference type="EMBL" id="CAJVPT010001798">
    <property type="protein sequence ID" value="CAG8469019.1"/>
    <property type="molecule type" value="Genomic_DNA"/>
</dbReference>
<organism evidence="1 2">
    <name type="scientific">Acaulospora colombiana</name>
    <dbReference type="NCBI Taxonomy" id="27376"/>
    <lineage>
        <taxon>Eukaryota</taxon>
        <taxon>Fungi</taxon>
        <taxon>Fungi incertae sedis</taxon>
        <taxon>Mucoromycota</taxon>
        <taxon>Glomeromycotina</taxon>
        <taxon>Glomeromycetes</taxon>
        <taxon>Diversisporales</taxon>
        <taxon>Acaulosporaceae</taxon>
        <taxon>Acaulospora</taxon>
    </lineage>
</organism>
<dbReference type="Proteomes" id="UP000789525">
    <property type="component" value="Unassembled WGS sequence"/>
</dbReference>
<keyword evidence="2" id="KW-1185">Reference proteome</keyword>
<comment type="caution">
    <text evidence="1">The sequence shown here is derived from an EMBL/GenBank/DDBJ whole genome shotgun (WGS) entry which is preliminary data.</text>
</comment>
<reference evidence="1" key="1">
    <citation type="submission" date="2021-06" db="EMBL/GenBank/DDBJ databases">
        <authorList>
            <person name="Kallberg Y."/>
            <person name="Tangrot J."/>
            <person name="Rosling A."/>
        </authorList>
    </citation>
    <scope>NUCLEOTIDE SEQUENCE</scope>
    <source>
        <strain evidence="1">CL356</strain>
    </source>
</reference>